<dbReference type="Pfam" id="PF02517">
    <property type="entry name" value="Rce1-like"/>
    <property type="match status" value="1"/>
</dbReference>
<evidence type="ECO:0000256" key="1">
    <source>
        <dbReference type="ARBA" id="ARBA00004477"/>
    </source>
</evidence>
<organism evidence="13 14">
    <name type="scientific">Mycena pura</name>
    <dbReference type="NCBI Taxonomy" id="153505"/>
    <lineage>
        <taxon>Eukaryota</taxon>
        <taxon>Fungi</taxon>
        <taxon>Dikarya</taxon>
        <taxon>Basidiomycota</taxon>
        <taxon>Agaricomycotina</taxon>
        <taxon>Agaricomycetes</taxon>
        <taxon>Agaricomycetidae</taxon>
        <taxon>Agaricales</taxon>
        <taxon>Marasmiineae</taxon>
        <taxon>Mycenaceae</taxon>
        <taxon>Mycena</taxon>
    </lineage>
</organism>
<evidence type="ECO:0000256" key="10">
    <source>
        <dbReference type="ARBA" id="ARBA00049729"/>
    </source>
</evidence>
<keyword evidence="6" id="KW-0256">Endoplasmic reticulum</keyword>
<keyword evidence="4 11" id="KW-0812">Transmembrane</keyword>
<sequence>MISMLFSHLLALVISSSYVGSLYIVGKIQPGSRDQPAVIRARLSAVTITSTLSCAVVYFLIASSNLDHPFEVTMSTLLLFLGPLYTRHLAYILPGQNKPSLIHELGMLCTWLGFRNYVWAPLTEEIVFRACVLAVYAMGGAARWKMIAFAPLVFGLAHVHHGWEVFTRFGRTKAAFKRAAISALFQTAYTTLFGAHASFLFLRTSSLVPPLIAHIFCNTMGLPQPGVELKRFPAHKKSIITAYVLGILLFAGTLVPWTEVPARMASLYWSSPADFWILLRQRRY</sequence>
<dbReference type="GO" id="GO:0071586">
    <property type="term" value="P:CAAX-box protein processing"/>
    <property type="evidence" value="ECO:0007669"/>
    <property type="project" value="InterPro"/>
</dbReference>
<comment type="subcellular location">
    <subcellularLocation>
        <location evidence="1">Endoplasmic reticulum membrane</location>
        <topology evidence="1">Multi-pass membrane protein</topology>
    </subcellularLocation>
</comment>
<gene>
    <name evidence="13" type="ORF">GGX14DRAFT_575443</name>
</gene>
<comment type="caution">
    <text evidence="13">The sequence shown here is derived from an EMBL/GenBank/DDBJ whole genome shotgun (WGS) entry which is preliminary data.</text>
</comment>
<evidence type="ECO:0000256" key="7">
    <source>
        <dbReference type="ARBA" id="ARBA00022989"/>
    </source>
</evidence>
<feature type="transmembrane region" description="Helical" evidence="11">
    <location>
        <begin position="6"/>
        <end position="25"/>
    </location>
</feature>
<feature type="domain" description="CAAX prenyl protease 2/Lysostaphin resistance protein A-like" evidence="12">
    <location>
        <begin position="110"/>
        <end position="220"/>
    </location>
</feature>
<dbReference type="PANTHER" id="PTHR13046">
    <property type="entry name" value="PROTEASE U48 CAAX PRENYL PROTEASE RCE1"/>
    <property type="match status" value="1"/>
</dbReference>
<evidence type="ECO:0000256" key="8">
    <source>
        <dbReference type="ARBA" id="ARBA00023136"/>
    </source>
</evidence>
<dbReference type="EMBL" id="JARJCW010000089">
    <property type="protein sequence ID" value="KAJ7195652.1"/>
    <property type="molecule type" value="Genomic_DNA"/>
</dbReference>
<evidence type="ECO:0000256" key="6">
    <source>
        <dbReference type="ARBA" id="ARBA00022824"/>
    </source>
</evidence>
<keyword evidence="14" id="KW-1185">Reference proteome</keyword>
<evidence type="ECO:0000256" key="11">
    <source>
        <dbReference type="SAM" id="Phobius"/>
    </source>
</evidence>
<feature type="transmembrane region" description="Helical" evidence="11">
    <location>
        <begin position="37"/>
        <end position="61"/>
    </location>
</feature>
<feature type="transmembrane region" description="Helical" evidence="11">
    <location>
        <begin position="239"/>
        <end position="258"/>
    </location>
</feature>
<evidence type="ECO:0000256" key="4">
    <source>
        <dbReference type="ARBA" id="ARBA00022692"/>
    </source>
</evidence>
<comment type="similarity">
    <text evidence="2">Belongs to the peptidase U48 family.</text>
</comment>
<dbReference type="GO" id="GO:0005789">
    <property type="term" value="C:endoplasmic reticulum membrane"/>
    <property type="evidence" value="ECO:0007669"/>
    <property type="project" value="UniProtKB-SubCell"/>
</dbReference>
<name>A0AAD6Y836_9AGAR</name>
<keyword evidence="8 11" id="KW-0472">Membrane</keyword>
<dbReference type="PANTHER" id="PTHR13046:SF0">
    <property type="entry name" value="CAAX PRENYL PROTEASE 2"/>
    <property type="match status" value="1"/>
</dbReference>
<evidence type="ECO:0000256" key="2">
    <source>
        <dbReference type="ARBA" id="ARBA00006897"/>
    </source>
</evidence>
<accession>A0AAD6Y836</accession>
<evidence type="ECO:0000259" key="12">
    <source>
        <dbReference type="Pfam" id="PF02517"/>
    </source>
</evidence>
<evidence type="ECO:0000256" key="3">
    <source>
        <dbReference type="ARBA" id="ARBA00022670"/>
    </source>
</evidence>
<keyword evidence="5" id="KW-0378">Hydrolase</keyword>
<dbReference type="EC" id="3.4.26.1" evidence="10"/>
<keyword evidence="7 11" id="KW-1133">Transmembrane helix</keyword>
<evidence type="ECO:0000313" key="14">
    <source>
        <dbReference type="Proteomes" id="UP001219525"/>
    </source>
</evidence>
<dbReference type="AlphaFoldDB" id="A0AAD6Y836"/>
<dbReference type="InterPro" id="IPR039731">
    <property type="entry name" value="Rce1"/>
</dbReference>
<protein>
    <recommendedName>
        <fullName evidence="10">intramembrane prenyl-peptidase Rce1</fullName>
        <ecNumber evidence="10">3.4.26.1</ecNumber>
    </recommendedName>
</protein>
<reference evidence="13" key="1">
    <citation type="submission" date="2023-03" db="EMBL/GenBank/DDBJ databases">
        <title>Massive genome expansion in bonnet fungi (Mycena s.s.) driven by repeated elements and novel gene families across ecological guilds.</title>
        <authorList>
            <consortium name="Lawrence Berkeley National Laboratory"/>
            <person name="Harder C.B."/>
            <person name="Miyauchi S."/>
            <person name="Viragh M."/>
            <person name="Kuo A."/>
            <person name="Thoen E."/>
            <person name="Andreopoulos B."/>
            <person name="Lu D."/>
            <person name="Skrede I."/>
            <person name="Drula E."/>
            <person name="Henrissat B."/>
            <person name="Morin E."/>
            <person name="Kohler A."/>
            <person name="Barry K."/>
            <person name="LaButti K."/>
            <person name="Morin E."/>
            <person name="Salamov A."/>
            <person name="Lipzen A."/>
            <person name="Mereny Z."/>
            <person name="Hegedus B."/>
            <person name="Baldrian P."/>
            <person name="Stursova M."/>
            <person name="Weitz H."/>
            <person name="Taylor A."/>
            <person name="Grigoriev I.V."/>
            <person name="Nagy L.G."/>
            <person name="Martin F."/>
            <person name="Kauserud H."/>
        </authorList>
    </citation>
    <scope>NUCLEOTIDE SEQUENCE</scope>
    <source>
        <strain evidence="13">9144</strain>
    </source>
</reference>
<dbReference type="InterPro" id="IPR003675">
    <property type="entry name" value="Rce1/LyrA-like_dom"/>
</dbReference>
<evidence type="ECO:0000256" key="9">
    <source>
        <dbReference type="ARBA" id="ARBA00047280"/>
    </source>
</evidence>
<dbReference type="GO" id="GO:0004222">
    <property type="term" value="F:metalloendopeptidase activity"/>
    <property type="evidence" value="ECO:0007669"/>
    <property type="project" value="InterPro"/>
</dbReference>
<comment type="catalytic activity">
    <reaction evidence="9">
        <text>Hydrolyzes the peptide bond -P2-(S-farnesyl or geranylgeranyl)C-P1'-P2'-P3'-COOH where P1' and P2' are amino acids with aliphatic sidechains and P3' is any C-terminal residue.</text>
        <dbReference type="EC" id="3.4.26.1"/>
    </reaction>
</comment>
<evidence type="ECO:0000256" key="5">
    <source>
        <dbReference type="ARBA" id="ARBA00022801"/>
    </source>
</evidence>
<keyword evidence="3" id="KW-0645">Protease</keyword>
<dbReference type="Proteomes" id="UP001219525">
    <property type="component" value="Unassembled WGS sequence"/>
</dbReference>
<proteinExistence type="inferred from homology"/>
<evidence type="ECO:0000313" key="13">
    <source>
        <dbReference type="EMBL" id="KAJ7195652.1"/>
    </source>
</evidence>